<feature type="transmembrane region" description="Helical" evidence="2">
    <location>
        <begin position="326"/>
        <end position="345"/>
    </location>
</feature>
<evidence type="ECO:0000256" key="1">
    <source>
        <dbReference type="SAM" id="MobiDB-lite"/>
    </source>
</evidence>
<evidence type="ECO:0000313" key="3">
    <source>
        <dbReference type="EMBL" id="AUV81612.1"/>
    </source>
</evidence>
<dbReference type="InterPro" id="IPR018650">
    <property type="entry name" value="STSV1_Orf64"/>
</dbReference>
<keyword evidence="2" id="KW-0812">Transmembrane</keyword>
<gene>
    <name evidence="3" type="ORF">C2R22_08055</name>
</gene>
<keyword evidence="4" id="KW-1185">Reference proteome</keyword>
<protein>
    <recommendedName>
        <fullName evidence="5">DUF2079 domain-containing protein</fullName>
    </recommendedName>
</protein>
<feature type="transmembrane region" description="Helical" evidence="2">
    <location>
        <begin position="24"/>
        <end position="43"/>
    </location>
</feature>
<accession>A0A2I8VI51</accession>
<proteinExistence type="predicted"/>
<name>A0A2I8VI51_9EURY</name>
<feature type="transmembrane region" description="Helical" evidence="2">
    <location>
        <begin position="126"/>
        <end position="151"/>
    </location>
</feature>
<feature type="transmembrane region" description="Helical" evidence="2">
    <location>
        <begin position="49"/>
        <end position="68"/>
    </location>
</feature>
<feature type="region of interest" description="Disordered" evidence="1">
    <location>
        <begin position="603"/>
        <end position="624"/>
    </location>
</feature>
<dbReference type="EMBL" id="CP026309">
    <property type="protein sequence ID" value="AUV81612.1"/>
    <property type="molecule type" value="Genomic_DNA"/>
</dbReference>
<reference evidence="3 4" key="1">
    <citation type="submission" date="2018-01" db="EMBL/GenBank/DDBJ databases">
        <title>Complete genome sequence of Salinigranum rubrum GX10T, an extremely halophilic archaeon isolated from a marine solar saltern.</title>
        <authorList>
            <person name="Han S."/>
        </authorList>
    </citation>
    <scope>NUCLEOTIDE SEQUENCE [LARGE SCALE GENOMIC DNA]</scope>
    <source>
        <strain evidence="3 4">GX10</strain>
    </source>
</reference>
<keyword evidence="2" id="KW-1133">Transmembrane helix</keyword>
<feature type="transmembrane region" description="Helical" evidence="2">
    <location>
        <begin position="287"/>
        <end position="306"/>
    </location>
</feature>
<dbReference type="Proteomes" id="UP000236584">
    <property type="component" value="Chromosome"/>
</dbReference>
<keyword evidence="2" id="KW-0472">Membrane</keyword>
<organism evidence="3 4">
    <name type="scientific">Salinigranum rubrum</name>
    <dbReference type="NCBI Taxonomy" id="755307"/>
    <lineage>
        <taxon>Archaea</taxon>
        <taxon>Methanobacteriati</taxon>
        <taxon>Methanobacteriota</taxon>
        <taxon>Stenosarchaea group</taxon>
        <taxon>Halobacteria</taxon>
        <taxon>Halobacteriales</taxon>
        <taxon>Haloferacaceae</taxon>
        <taxon>Salinigranum</taxon>
    </lineage>
</organism>
<evidence type="ECO:0008006" key="5">
    <source>
        <dbReference type="Google" id="ProtNLM"/>
    </source>
</evidence>
<sequence length="688" mass="74692">MDDRQRPRLPPAGEVPRRPPERRLLGAHFSLTLLAYLPFFAIWQSPYALLVAKSFVLAVSVPLLWFVAREHIESKRLAGLVVLSYAFNPFLWSAWAFDFQEQSLLPLLVFVGYLLYARGRRVGFLVFLLLAMFTNEFVVPVSLGFLLGLAVSSLRDGALDRRALQTVAAGIGLAVFAHVVAGFVMGQFSTVSGVPVRVLAPPFQPLVEGSRVSLGQLIPIAIMNPDVAFRALTVDIQRKVIYLIAFSLPLLFVAYADEVTLGSLAPFVGFAWLVSNRGSYVTFRAHYPLYLLPFVYIGAVRALARWEHLLPRPSTLSAVELPWTTAAKLAVAILLVNAGAFVVIGGGNMKPVDSKTDHHEVIQAGLAAVPQDASVVTQNDLYPHMARRPDSSFIVTPYEFDRYEREIGPITPEYIVYDTELRGFWVDQVLDSFDSRVGTEYQLYRYEDGFWVFKRGYEGTPTALTTDRELTWVTDDHTFEPGVFTTESTTEVSDFLVSQNGDAGERIWYGPYAVFAPGTYTATFQVYATGTGDRPAATVDVAVGENHRVVATEQVASEPGVQEVTVAFTLDRPTSKVEFRGAHAAPGGTVAFGGVTVERQDAAASSDADAASSDTDATLTDGDSTAAASTSASVAADHGAVAVENGAVAADHGAVAAAVDQTPLDRQTQTHSPRLTTDSLTTATEPLR</sequence>
<evidence type="ECO:0000313" key="4">
    <source>
        <dbReference type="Proteomes" id="UP000236584"/>
    </source>
</evidence>
<evidence type="ECO:0000256" key="2">
    <source>
        <dbReference type="SAM" id="Phobius"/>
    </source>
</evidence>
<dbReference type="KEGG" id="srub:C2R22_08055"/>
<feature type="region of interest" description="Disordered" evidence="1">
    <location>
        <begin position="659"/>
        <end position="688"/>
    </location>
</feature>
<feature type="compositionally biased region" description="Polar residues" evidence="1">
    <location>
        <begin position="664"/>
        <end position="688"/>
    </location>
</feature>
<feature type="transmembrane region" description="Helical" evidence="2">
    <location>
        <begin position="240"/>
        <end position="256"/>
    </location>
</feature>
<feature type="transmembrane region" description="Helical" evidence="2">
    <location>
        <begin position="77"/>
        <end position="97"/>
    </location>
</feature>
<dbReference type="Pfam" id="PF09852">
    <property type="entry name" value="DUF2079"/>
    <property type="match status" value="1"/>
</dbReference>
<feature type="transmembrane region" description="Helical" evidence="2">
    <location>
        <begin position="163"/>
        <end position="184"/>
    </location>
</feature>
<dbReference type="AlphaFoldDB" id="A0A2I8VI51"/>
<feature type="transmembrane region" description="Helical" evidence="2">
    <location>
        <begin position="103"/>
        <end position="119"/>
    </location>
</feature>